<name>A0ABP6IQ57_9ACTN</name>
<feature type="compositionally biased region" description="Pro residues" evidence="1">
    <location>
        <begin position="20"/>
        <end position="34"/>
    </location>
</feature>
<feature type="compositionally biased region" description="Basic and acidic residues" evidence="1">
    <location>
        <begin position="44"/>
        <end position="54"/>
    </location>
</feature>
<dbReference type="EMBL" id="BAAAVI010000071">
    <property type="protein sequence ID" value="GAA2901506.1"/>
    <property type="molecule type" value="Genomic_DNA"/>
</dbReference>
<proteinExistence type="predicted"/>
<evidence type="ECO:0000313" key="2">
    <source>
        <dbReference type="EMBL" id="GAA2901506.1"/>
    </source>
</evidence>
<comment type="caution">
    <text evidence="2">The sequence shown here is derived from an EMBL/GenBank/DDBJ whole genome shotgun (WGS) entry which is preliminary data.</text>
</comment>
<keyword evidence="3" id="KW-1185">Reference proteome</keyword>
<evidence type="ECO:0000313" key="3">
    <source>
        <dbReference type="Proteomes" id="UP001500831"/>
    </source>
</evidence>
<protein>
    <submittedName>
        <fullName evidence="2">Uncharacterized protein</fullName>
    </submittedName>
</protein>
<accession>A0ABP6IQ57</accession>
<evidence type="ECO:0000256" key="1">
    <source>
        <dbReference type="SAM" id="MobiDB-lite"/>
    </source>
</evidence>
<feature type="compositionally biased region" description="Basic and acidic residues" evidence="1">
    <location>
        <begin position="1"/>
        <end position="14"/>
    </location>
</feature>
<feature type="compositionally biased region" description="Basic and acidic residues" evidence="1">
    <location>
        <begin position="80"/>
        <end position="96"/>
    </location>
</feature>
<reference evidence="3" key="1">
    <citation type="journal article" date="2019" name="Int. J. Syst. Evol. Microbiol.">
        <title>The Global Catalogue of Microorganisms (GCM) 10K type strain sequencing project: providing services to taxonomists for standard genome sequencing and annotation.</title>
        <authorList>
            <consortium name="The Broad Institute Genomics Platform"/>
            <consortium name="The Broad Institute Genome Sequencing Center for Infectious Disease"/>
            <person name="Wu L."/>
            <person name="Ma J."/>
        </authorList>
    </citation>
    <scope>NUCLEOTIDE SEQUENCE [LARGE SCALE GENOMIC DNA]</scope>
    <source>
        <strain evidence="3">JCM 6242</strain>
    </source>
</reference>
<dbReference type="Proteomes" id="UP001500831">
    <property type="component" value="Unassembled WGS sequence"/>
</dbReference>
<gene>
    <name evidence="2" type="ORF">GCM10010517_67320</name>
</gene>
<sequence length="96" mass="9838">MIGERHTGQKDSHSGEATPPRRPLPVPSAAPGPVPGGNAAHTGENGDGRDRGDRAGGNAPHARGGPGGGRCAGKRGRNPRTRERTALPRKREAIGL</sequence>
<organism evidence="2 3">
    <name type="scientific">Streptosporangium fragile</name>
    <dbReference type="NCBI Taxonomy" id="46186"/>
    <lineage>
        <taxon>Bacteria</taxon>
        <taxon>Bacillati</taxon>
        <taxon>Actinomycetota</taxon>
        <taxon>Actinomycetes</taxon>
        <taxon>Streptosporangiales</taxon>
        <taxon>Streptosporangiaceae</taxon>
        <taxon>Streptosporangium</taxon>
    </lineage>
</organism>
<feature type="region of interest" description="Disordered" evidence="1">
    <location>
        <begin position="1"/>
        <end position="96"/>
    </location>
</feature>